<dbReference type="GO" id="GO:0005524">
    <property type="term" value="F:ATP binding"/>
    <property type="evidence" value="ECO:0007669"/>
    <property type="project" value="UniProtKB-KW"/>
</dbReference>
<feature type="domain" description="HAMP" evidence="16">
    <location>
        <begin position="184"/>
        <end position="239"/>
    </location>
</feature>
<protein>
    <recommendedName>
        <fullName evidence="3">histidine kinase</fullName>
        <ecNumber evidence="3">2.7.13.3</ecNumber>
    </recommendedName>
</protein>
<dbReference type="GO" id="GO:0005886">
    <property type="term" value="C:plasma membrane"/>
    <property type="evidence" value="ECO:0007669"/>
    <property type="project" value="UniProtKB-SubCell"/>
</dbReference>
<sequence>MHRFNRLFWKIFAVSWLASISVILVTIIVIGELTERSSVREILEIRAHRQAEKTIELYERDPEKARRLVYRQQKSRHDRYDDDHWEHRDWDDDHRSHRDRYKRKPALLLNIYTSDGALLFGRPARYSGDEIRFTYTSEAGQNYLVSLPISPVKSHIARLKALLLSMQAVLVIITATLASLLLSWMIVRPINRLRDHVQQLHSGDLSTRLEPRLLGRGDEIGALAREFDYMASYVENTLQGQQRLLQDVSHELRAPLARLQAVSGLLEQRLGSDDKLVQRMHTEFERLDRLIEEMLSLARIEHLDSQSESFVLSAILEQALEDFRFTAPNRETQLTLDANAGDRFAGNSELMSRALSNILGNILKHTPSDSGVEIHVKPLGKSTAITISDAGGGVTPDALAHLFEPFYRQDQRNNGYGLGLSIAKRAVTRLGGAISAENTAKGLAVTINLPLFAK</sequence>
<dbReference type="Pfam" id="PF00672">
    <property type="entry name" value="HAMP"/>
    <property type="match status" value="1"/>
</dbReference>
<accession>A0A437QAY7</accession>
<dbReference type="SUPFAM" id="SSF47384">
    <property type="entry name" value="Homodimeric domain of signal transducing histidine kinase"/>
    <property type="match status" value="1"/>
</dbReference>
<dbReference type="RefSeq" id="WP_127693555.1">
    <property type="nucleotide sequence ID" value="NZ_SACQ01000002.1"/>
</dbReference>
<dbReference type="PROSITE" id="PS50885">
    <property type="entry name" value="HAMP"/>
    <property type="match status" value="1"/>
</dbReference>
<evidence type="ECO:0000313" key="18">
    <source>
        <dbReference type="Proteomes" id="UP000282818"/>
    </source>
</evidence>
<keyword evidence="10" id="KW-0067">ATP-binding</keyword>
<keyword evidence="11 14" id="KW-1133">Transmembrane helix</keyword>
<keyword evidence="9" id="KW-0418">Kinase</keyword>
<dbReference type="SUPFAM" id="SSF158472">
    <property type="entry name" value="HAMP domain-like"/>
    <property type="match status" value="1"/>
</dbReference>
<reference evidence="17 18" key="1">
    <citation type="submission" date="2019-01" db="EMBL/GenBank/DDBJ databases">
        <authorList>
            <person name="Chen W.-M."/>
        </authorList>
    </citation>
    <scope>NUCLEOTIDE SEQUENCE [LARGE SCALE GENOMIC DNA]</scope>
    <source>
        <strain evidence="17 18">HPM-16</strain>
    </source>
</reference>
<dbReference type="Pfam" id="PF00512">
    <property type="entry name" value="HisKA"/>
    <property type="match status" value="1"/>
</dbReference>
<evidence type="ECO:0000256" key="6">
    <source>
        <dbReference type="ARBA" id="ARBA00022679"/>
    </source>
</evidence>
<evidence type="ECO:0000256" key="2">
    <source>
        <dbReference type="ARBA" id="ARBA00004651"/>
    </source>
</evidence>
<dbReference type="EC" id="2.7.13.3" evidence="3"/>
<dbReference type="InterPro" id="IPR004358">
    <property type="entry name" value="Sig_transdc_His_kin-like_C"/>
</dbReference>
<keyword evidence="13 14" id="KW-0472">Membrane</keyword>
<keyword evidence="4" id="KW-1003">Cell membrane</keyword>
<dbReference type="PROSITE" id="PS50109">
    <property type="entry name" value="HIS_KIN"/>
    <property type="match status" value="1"/>
</dbReference>
<dbReference type="Pfam" id="PF02518">
    <property type="entry name" value="HATPase_c"/>
    <property type="match status" value="1"/>
</dbReference>
<feature type="domain" description="Histidine kinase" evidence="15">
    <location>
        <begin position="247"/>
        <end position="453"/>
    </location>
</feature>
<comment type="caution">
    <text evidence="17">The sequence shown here is derived from an EMBL/GenBank/DDBJ whole genome shotgun (WGS) entry which is preliminary data.</text>
</comment>
<organism evidence="17 18">
    <name type="scientific">Neptunomonas marina</name>
    <dbReference type="NCBI Taxonomy" id="1815562"/>
    <lineage>
        <taxon>Bacteria</taxon>
        <taxon>Pseudomonadati</taxon>
        <taxon>Pseudomonadota</taxon>
        <taxon>Gammaproteobacteria</taxon>
        <taxon>Oceanospirillales</taxon>
        <taxon>Oceanospirillaceae</taxon>
        <taxon>Neptunomonas</taxon>
    </lineage>
</organism>
<dbReference type="InterPro" id="IPR003661">
    <property type="entry name" value="HisK_dim/P_dom"/>
</dbReference>
<dbReference type="InterPro" id="IPR003594">
    <property type="entry name" value="HATPase_dom"/>
</dbReference>
<evidence type="ECO:0000259" key="15">
    <source>
        <dbReference type="PROSITE" id="PS50109"/>
    </source>
</evidence>
<evidence type="ECO:0000256" key="13">
    <source>
        <dbReference type="ARBA" id="ARBA00023136"/>
    </source>
</evidence>
<dbReference type="InterPro" id="IPR036890">
    <property type="entry name" value="HATPase_C_sf"/>
</dbReference>
<evidence type="ECO:0000256" key="10">
    <source>
        <dbReference type="ARBA" id="ARBA00022840"/>
    </source>
</evidence>
<evidence type="ECO:0000256" key="5">
    <source>
        <dbReference type="ARBA" id="ARBA00022553"/>
    </source>
</evidence>
<keyword evidence="7 14" id="KW-0812">Transmembrane</keyword>
<dbReference type="CDD" id="cd06225">
    <property type="entry name" value="HAMP"/>
    <property type="match status" value="1"/>
</dbReference>
<dbReference type="InterPro" id="IPR003660">
    <property type="entry name" value="HAMP_dom"/>
</dbReference>
<evidence type="ECO:0000256" key="7">
    <source>
        <dbReference type="ARBA" id="ARBA00022692"/>
    </source>
</evidence>
<dbReference type="Gene3D" id="6.10.340.10">
    <property type="match status" value="1"/>
</dbReference>
<dbReference type="AlphaFoldDB" id="A0A437QAY7"/>
<name>A0A437QAY7_9GAMM</name>
<keyword evidence="18" id="KW-1185">Reference proteome</keyword>
<dbReference type="Proteomes" id="UP000282818">
    <property type="component" value="Unassembled WGS sequence"/>
</dbReference>
<proteinExistence type="predicted"/>
<dbReference type="InterPro" id="IPR036097">
    <property type="entry name" value="HisK_dim/P_sf"/>
</dbReference>
<dbReference type="SUPFAM" id="SSF55874">
    <property type="entry name" value="ATPase domain of HSP90 chaperone/DNA topoisomerase II/histidine kinase"/>
    <property type="match status" value="1"/>
</dbReference>
<evidence type="ECO:0000256" key="1">
    <source>
        <dbReference type="ARBA" id="ARBA00000085"/>
    </source>
</evidence>
<comment type="subcellular location">
    <subcellularLocation>
        <location evidence="2">Cell membrane</location>
        <topology evidence="2">Multi-pass membrane protein</topology>
    </subcellularLocation>
</comment>
<evidence type="ECO:0000256" key="11">
    <source>
        <dbReference type="ARBA" id="ARBA00022989"/>
    </source>
</evidence>
<keyword evidence="12" id="KW-0902">Two-component regulatory system</keyword>
<dbReference type="InterPro" id="IPR005467">
    <property type="entry name" value="His_kinase_dom"/>
</dbReference>
<dbReference type="EMBL" id="SACQ01000002">
    <property type="protein sequence ID" value="RVU31696.1"/>
    <property type="molecule type" value="Genomic_DNA"/>
</dbReference>
<keyword evidence="6" id="KW-0808">Transferase</keyword>
<evidence type="ECO:0000256" key="4">
    <source>
        <dbReference type="ARBA" id="ARBA00022475"/>
    </source>
</evidence>
<dbReference type="SMART" id="SM00304">
    <property type="entry name" value="HAMP"/>
    <property type="match status" value="1"/>
</dbReference>
<evidence type="ECO:0000256" key="9">
    <source>
        <dbReference type="ARBA" id="ARBA00022777"/>
    </source>
</evidence>
<evidence type="ECO:0000256" key="14">
    <source>
        <dbReference type="SAM" id="Phobius"/>
    </source>
</evidence>
<evidence type="ECO:0000256" key="8">
    <source>
        <dbReference type="ARBA" id="ARBA00022741"/>
    </source>
</evidence>
<dbReference type="SMART" id="SM00388">
    <property type="entry name" value="HisKA"/>
    <property type="match status" value="1"/>
</dbReference>
<dbReference type="SMART" id="SM00387">
    <property type="entry name" value="HATPase_c"/>
    <property type="match status" value="1"/>
</dbReference>
<evidence type="ECO:0000256" key="12">
    <source>
        <dbReference type="ARBA" id="ARBA00023012"/>
    </source>
</evidence>
<dbReference type="PRINTS" id="PR00344">
    <property type="entry name" value="BCTRLSENSOR"/>
</dbReference>
<gene>
    <name evidence="17" type="ORF">EOE65_06885</name>
</gene>
<feature type="transmembrane region" description="Helical" evidence="14">
    <location>
        <begin position="7"/>
        <end position="30"/>
    </location>
</feature>
<dbReference type="PANTHER" id="PTHR45528">
    <property type="entry name" value="SENSOR HISTIDINE KINASE CPXA"/>
    <property type="match status" value="1"/>
</dbReference>
<feature type="transmembrane region" description="Helical" evidence="14">
    <location>
        <begin position="161"/>
        <end position="187"/>
    </location>
</feature>
<dbReference type="PANTHER" id="PTHR45528:SF1">
    <property type="entry name" value="SENSOR HISTIDINE KINASE CPXA"/>
    <property type="match status" value="1"/>
</dbReference>
<evidence type="ECO:0000259" key="16">
    <source>
        <dbReference type="PROSITE" id="PS50885"/>
    </source>
</evidence>
<dbReference type="GO" id="GO:0000155">
    <property type="term" value="F:phosphorelay sensor kinase activity"/>
    <property type="evidence" value="ECO:0007669"/>
    <property type="project" value="InterPro"/>
</dbReference>
<dbReference type="Gene3D" id="3.30.565.10">
    <property type="entry name" value="Histidine kinase-like ATPase, C-terminal domain"/>
    <property type="match status" value="1"/>
</dbReference>
<keyword evidence="5" id="KW-0597">Phosphoprotein</keyword>
<dbReference type="Gene3D" id="1.10.287.130">
    <property type="match status" value="1"/>
</dbReference>
<dbReference type="InterPro" id="IPR050398">
    <property type="entry name" value="HssS/ArlS-like"/>
</dbReference>
<evidence type="ECO:0000313" key="17">
    <source>
        <dbReference type="EMBL" id="RVU31696.1"/>
    </source>
</evidence>
<evidence type="ECO:0000256" key="3">
    <source>
        <dbReference type="ARBA" id="ARBA00012438"/>
    </source>
</evidence>
<keyword evidence="8" id="KW-0547">Nucleotide-binding</keyword>
<comment type="catalytic activity">
    <reaction evidence="1">
        <text>ATP + protein L-histidine = ADP + protein N-phospho-L-histidine.</text>
        <dbReference type="EC" id="2.7.13.3"/>
    </reaction>
</comment>
<dbReference type="CDD" id="cd00082">
    <property type="entry name" value="HisKA"/>
    <property type="match status" value="1"/>
</dbReference>